<dbReference type="AlphaFoldDB" id="A0A0D9ZX14"/>
<accession>A0A0D9ZX14</accession>
<reference evidence="1" key="1">
    <citation type="submission" date="2015-04" db="UniProtKB">
        <authorList>
            <consortium name="EnsemblPlants"/>
        </authorList>
    </citation>
    <scope>IDENTIFICATION</scope>
</reference>
<evidence type="ECO:0000313" key="2">
    <source>
        <dbReference type="Proteomes" id="UP000026961"/>
    </source>
</evidence>
<name>A0A0D9ZX14_9ORYZ</name>
<proteinExistence type="predicted"/>
<keyword evidence="2" id="KW-1185">Reference proteome</keyword>
<protein>
    <submittedName>
        <fullName evidence="1">Uncharacterized protein</fullName>
    </submittedName>
</protein>
<dbReference type="HOGENOM" id="CLU_2403222_0_0_1"/>
<dbReference type="EnsemblPlants" id="OGLUM05G11270.1">
    <property type="protein sequence ID" value="OGLUM05G11270.1"/>
    <property type="gene ID" value="OGLUM05G11270"/>
</dbReference>
<dbReference type="STRING" id="40148.A0A0D9ZX14"/>
<organism evidence="1">
    <name type="scientific">Oryza glumipatula</name>
    <dbReference type="NCBI Taxonomy" id="40148"/>
    <lineage>
        <taxon>Eukaryota</taxon>
        <taxon>Viridiplantae</taxon>
        <taxon>Streptophyta</taxon>
        <taxon>Embryophyta</taxon>
        <taxon>Tracheophyta</taxon>
        <taxon>Spermatophyta</taxon>
        <taxon>Magnoliopsida</taxon>
        <taxon>Liliopsida</taxon>
        <taxon>Poales</taxon>
        <taxon>Poaceae</taxon>
        <taxon>BOP clade</taxon>
        <taxon>Oryzoideae</taxon>
        <taxon>Oryzeae</taxon>
        <taxon>Oryzinae</taxon>
        <taxon>Oryza</taxon>
    </lineage>
</organism>
<dbReference type="Gramene" id="OGLUM05G11270.1">
    <property type="protein sequence ID" value="OGLUM05G11270.1"/>
    <property type="gene ID" value="OGLUM05G11270"/>
</dbReference>
<evidence type="ECO:0000313" key="1">
    <source>
        <dbReference type="EnsemblPlants" id="OGLUM05G11270.1"/>
    </source>
</evidence>
<sequence>MWFAAAFSNRAFITVTIYSNIADELTGRCFAYILQMGCYRLSGISIHHSGTSCKWVVTGSLESAFTVQEPITYYKTSPLDIAVKRAMALELLP</sequence>
<reference evidence="1" key="2">
    <citation type="submission" date="2018-05" db="EMBL/GenBank/DDBJ databases">
        <title>OgluRS3 (Oryza glumaepatula Reference Sequence Version 3).</title>
        <authorList>
            <person name="Zhang J."/>
            <person name="Kudrna D."/>
            <person name="Lee S."/>
            <person name="Talag J."/>
            <person name="Welchert J."/>
            <person name="Wing R.A."/>
        </authorList>
    </citation>
    <scope>NUCLEOTIDE SEQUENCE [LARGE SCALE GENOMIC DNA]</scope>
</reference>
<dbReference type="Proteomes" id="UP000026961">
    <property type="component" value="Chromosome 5"/>
</dbReference>